<dbReference type="Pfam" id="PF00759">
    <property type="entry name" value="Glyco_hydro_9"/>
    <property type="match status" value="1"/>
</dbReference>
<dbReference type="AlphaFoldDB" id="A0A846N305"/>
<dbReference type="InterPro" id="IPR012341">
    <property type="entry name" value="6hp_glycosidase-like_sf"/>
</dbReference>
<keyword evidence="8" id="KW-1185">Reference proteome</keyword>
<dbReference type="SUPFAM" id="SSF81296">
    <property type="entry name" value="E set domains"/>
    <property type="match status" value="1"/>
</dbReference>
<proteinExistence type="inferred from homology"/>
<feature type="domain" description="Cellulase Ig-like" evidence="6">
    <location>
        <begin position="267"/>
        <end position="349"/>
    </location>
</feature>
<comment type="similarity">
    <text evidence="1">Belongs to the glycosyl hydrolase 9 (cellulase E) family.</text>
</comment>
<dbReference type="RefSeq" id="WP_167083580.1">
    <property type="nucleotide sequence ID" value="NZ_BAAADC010000001.1"/>
</dbReference>
<dbReference type="InterPro" id="IPR014756">
    <property type="entry name" value="Ig_E-set"/>
</dbReference>
<dbReference type="SUPFAM" id="SSF48208">
    <property type="entry name" value="Six-hairpin glycosidases"/>
    <property type="match status" value="1"/>
</dbReference>
<evidence type="ECO:0000256" key="4">
    <source>
        <dbReference type="SAM" id="SignalP"/>
    </source>
</evidence>
<dbReference type="Proteomes" id="UP000570514">
    <property type="component" value="Unassembled WGS sequence"/>
</dbReference>
<dbReference type="Pfam" id="PF02927">
    <property type="entry name" value="CelD_N"/>
    <property type="match status" value="1"/>
</dbReference>
<dbReference type="InterPro" id="IPR001701">
    <property type="entry name" value="Glyco_hydro_9"/>
</dbReference>
<evidence type="ECO:0000259" key="5">
    <source>
        <dbReference type="Pfam" id="PF00759"/>
    </source>
</evidence>
<feature type="signal peptide" evidence="4">
    <location>
        <begin position="1"/>
        <end position="19"/>
    </location>
</feature>
<dbReference type="InterPro" id="IPR013783">
    <property type="entry name" value="Ig-like_fold"/>
</dbReference>
<gene>
    <name evidence="7" type="ORF">FHS83_002815</name>
</gene>
<evidence type="ECO:0000256" key="2">
    <source>
        <dbReference type="ARBA" id="ARBA00023277"/>
    </source>
</evidence>
<comment type="caution">
    <text evidence="7">The sequence shown here is derived from an EMBL/GenBank/DDBJ whole genome shotgun (WGS) entry which is preliminary data.</text>
</comment>
<dbReference type="GO" id="GO:0008810">
    <property type="term" value="F:cellulase activity"/>
    <property type="evidence" value="ECO:0007669"/>
    <property type="project" value="InterPro"/>
</dbReference>
<feature type="domain" description="Glycoside hydrolase family 9" evidence="5">
    <location>
        <begin position="434"/>
        <end position="756"/>
    </location>
</feature>
<feature type="chain" id="PRO_5032387037" description="Glycoside hydrolase" evidence="4">
    <location>
        <begin position="20"/>
        <end position="822"/>
    </location>
</feature>
<reference evidence="7 8" key="1">
    <citation type="submission" date="2020-03" db="EMBL/GenBank/DDBJ databases">
        <title>Genomic Encyclopedia of Type Strains, Phase IV (KMG-IV): sequencing the most valuable type-strain genomes for metagenomic binning, comparative biology and taxonomic classification.</title>
        <authorList>
            <person name="Goeker M."/>
        </authorList>
    </citation>
    <scope>NUCLEOTIDE SEQUENCE [LARGE SCALE GENOMIC DNA]</scope>
    <source>
        <strain evidence="7 8">DSM 19867</strain>
    </source>
</reference>
<evidence type="ECO:0000256" key="1">
    <source>
        <dbReference type="ARBA" id="ARBA00007072"/>
    </source>
</evidence>
<name>A0A846N305_9PROT</name>
<accession>A0A846N305</accession>
<evidence type="ECO:0000256" key="3">
    <source>
        <dbReference type="ARBA" id="ARBA00023326"/>
    </source>
</evidence>
<evidence type="ECO:0000313" key="7">
    <source>
        <dbReference type="EMBL" id="NIK89497.1"/>
    </source>
</evidence>
<dbReference type="InterPro" id="IPR008928">
    <property type="entry name" value="6-hairpin_glycosidase_sf"/>
</dbReference>
<dbReference type="Gene3D" id="1.50.10.10">
    <property type="match status" value="1"/>
</dbReference>
<keyword evidence="2" id="KW-0119">Carbohydrate metabolism</keyword>
<protein>
    <recommendedName>
        <fullName evidence="9">Glycoside hydrolase</fullName>
    </recommendedName>
</protein>
<evidence type="ECO:0000259" key="6">
    <source>
        <dbReference type="Pfam" id="PF02927"/>
    </source>
</evidence>
<organism evidence="7 8">
    <name type="scientific">Rhizomicrobium palustre</name>
    <dbReference type="NCBI Taxonomy" id="189966"/>
    <lineage>
        <taxon>Bacteria</taxon>
        <taxon>Pseudomonadati</taxon>
        <taxon>Pseudomonadota</taxon>
        <taxon>Alphaproteobacteria</taxon>
        <taxon>Micropepsales</taxon>
        <taxon>Micropepsaceae</taxon>
        <taxon>Rhizomicrobium</taxon>
    </lineage>
</organism>
<evidence type="ECO:0008006" key="9">
    <source>
        <dbReference type="Google" id="ProtNLM"/>
    </source>
</evidence>
<dbReference type="InterPro" id="IPR004197">
    <property type="entry name" value="Cellulase_Ig-like"/>
</dbReference>
<dbReference type="CDD" id="cd02850">
    <property type="entry name" value="E_set_Cellulase_N"/>
    <property type="match status" value="1"/>
</dbReference>
<keyword evidence="4" id="KW-0732">Signal</keyword>
<dbReference type="GO" id="GO:0000272">
    <property type="term" value="P:polysaccharide catabolic process"/>
    <property type="evidence" value="ECO:0007669"/>
    <property type="project" value="UniProtKB-KW"/>
</dbReference>
<dbReference type="EMBL" id="JAASRM010000001">
    <property type="protein sequence ID" value="NIK89497.1"/>
    <property type="molecule type" value="Genomic_DNA"/>
</dbReference>
<dbReference type="Gene3D" id="2.60.40.10">
    <property type="entry name" value="Immunoglobulins"/>
    <property type="match status" value="1"/>
</dbReference>
<keyword evidence="3" id="KW-0624">Polysaccharide degradation</keyword>
<sequence length="822" mass="90948">MKLIRFLAFVLFISPAALAADSLAINGAGYFEKPGLNVMVFDDFYPEGHQGGVSIIQQGVRVAALGDLRLEPAPGQWSPMPAIGAKKIDRKTGTITQSLSYPDPKRIHATDNPIVYPDLDFSYRLRVTALSGDSFKITVDLDKPLPEAWIGKVGFNLELFPGDLFGKPYLMDGLGGIFPRQPNGPITGNKEAKIGAPLASGTSFVVAPDDEARRLKVESKTGPLQLIDGRVTYNNGWFVLRSLIAKGASKGAIEWIVTPHTIPGWKYQPVIQVSQVGYASAQQKRAVIERDPRDTTPGPVVLYRLTESGKEEVQRGTAEQWGKFLRYDYATYDFSKVTQPGMYVLSYGRVLSHPFRIGSDVYDRDVWQPTLEYFLPAQMCHMLVREGYRVWHGLDHQDDALMAPVNHMHFDGYAQGPSTLTSFKPWQHVPGLDEGGWHDAGDYDLRVESQMGTVWALSKMVTEFGLTYDATTIDETAKRTEIHEPDGKNDAQQQIVHGLLSVLGGYHAMGRLYRGIQDIDLEQYTLLGDISTNTDGLVYDAALKPGERTATTSGKKDDRLVFTEDNPDREVEMAAQLAAASVALKNFDAKMSADALDVAKKLDGTSFARAKWLSPRVFMLSELYLATGDKSYLTRLIALKPEIVAHIGQAWALGEVINQIDDAAFKADVAKAVAAYQKDLAAKLAKASPYGVPFDWRIWGVGWQVQEEAVHQYFFRKGWPELTTPDFELNALNYDLGVHPGENTESFASGVGARSATVAYGTNRADWSYIPGGVVSGTALIRPDLPELKVWPFFWQQKEYVMGGGETDFMFLALDARKMFGK</sequence>
<evidence type="ECO:0000313" key="8">
    <source>
        <dbReference type="Proteomes" id="UP000570514"/>
    </source>
</evidence>